<protein>
    <recommendedName>
        <fullName evidence="16">ABC multidrug transporter SitT</fullName>
    </recommendedName>
</protein>
<feature type="domain" description="ABC transmembrane type-1" evidence="13">
    <location>
        <begin position="30"/>
        <end position="332"/>
    </location>
</feature>
<evidence type="ECO:0000256" key="3">
    <source>
        <dbReference type="ARBA" id="ARBA00022448"/>
    </source>
</evidence>
<comment type="subcellular location">
    <subcellularLocation>
        <location evidence="1">Membrane</location>
        <topology evidence="1">Multi-pass membrane protein</topology>
    </subcellularLocation>
</comment>
<proteinExistence type="inferred from homology"/>
<evidence type="ECO:0000256" key="9">
    <source>
        <dbReference type="ARBA" id="ARBA00023136"/>
    </source>
</evidence>
<feature type="compositionally biased region" description="Polar residues" evidence="10">
    <location>
        <begin position="657"/>
        <end position="670"/>
    </location>
</feature>
<keyword evidence="8 11" id="KW-1133">Transmembrane helix</keyword>
<dbReference type="SMART" id="SM00382">
    <property type="entry name" value="AAA"/>
    <property type="match status" value="2"/>
</dbReference>
<dbReference type="FunFam" id="1.20.1560.10:FF:000057">
    <property type="entry name" value="ABC multidrug transporter SitT"/>
    <property type="match status" value="2"/>
</dbReference>
<evidence type="ECO:0000313" key="14">
    <source>
        <dbReference type="EMBL" id="CEJ92404.1"/>
    </source>
</evidence>
<evidence type="ECO:0000256" key="6">
    <source>
        <dbReference type="ARBA" id="ARBA00022741"/>
    </source>
</evidence>
<dbReference type="STRING" id="1531966.A0A0A1TC96"/>
<feature type="transmembrane region" description="Helical" evidence="11">
    <location>
        <begin position="303"/>
        <end position="321"/>
    </location>
</feature>
<organism evidence="14 15">
    <name type="scientific">[Torrubiella] hemipterigena</name>
    <dbReference type="NCBI Taxonomy" id="1531966"/>
    <lineage>
        <taxon>Eukaryota</taxon>
        <taxon>Fungi</taxon>
        <taxon>Dikarya</taxon>
        <taxon>Ascomycota</taxon>
        <taxon>Pezizomycotina</taxon>
        <taxon>Sordariomycetes</taxon>
        <taxon>Hypocreomycetidae</taxon>
        <taxon>Hypocreales</taxon>
        <taxon>Clavicipitaceae</taxon>
        <taxon>Clavicipitaceae incertae sedis</taxon>
        <taxon>'Torrubiella' clade</taxon>
    </lineage>
</organism>
<feature type="transmembrane region" description="Helical" evidence="11">
    <location>
        <begin position="721"/>
        <end position="747"/>
    </location>
</feature>
<reference evidence="14 15" key="1">
    <citation type="journal article" date="2015" name="Genome Announc.">
        <title>Draft Genome Sequence and Gene Annotation of the Entomopathogenic Fungus Verticillium hemipterigenum.</title>
        <authorList>
            <person name="Horn F."/>
            <person name="Habel A."/>
            <person name="Scharf D.H."/>
            <person name="Dworschak J."/>
            <person name="Brakhage A.A."/>
            <person name="Guthke R."/>
            <person name="Hertweck C."/>
            <person name="Linde J."/>
        </authorList>
    </citation>
    <scope>NUCLEOTIDE SEQUENCE [LARGE SCALE GENOMIC DNA]</scope>
</reference>
<feature type="transmembrane region" description="Helical" evidence="11">
    <location>
        <begin position="158"/>
        <end position="177"/>
    </location>
</feature>
<evidence type="ECO:0000256" key="11">
    <source>
        <dbReference type="SAM" id="Phobius"/>
    </source>
</evidence>
<dbReference type="InterPro" id="IPR036640">
    <property type="entry name" value="ABC1_TM_sf"/>
</dbReference>
<dbReference type="InterPro" id="IPR017871">
    <property type="entry name" value="ABC_transporter-like_CS"/>
</dbReference>
<dbReference type="SUPFAM" id="SSF52540">
    <property type="entry name" value="P-loop containing nucleoside triphosphate hydrolases"/>
    <property type="match status" value="2"/>
</dbReference>
<dbReference type="GO" id="GO:0005524">
    <property type="term" value="F:ATP binding"/>
    <property type="evidence" value="ECO:0007669"/>
    <property type="project" value="UniProtKB-KW"/>
</dbReference>
<feature type="transmembrane region" description="Helical" evidence="11">
    <location>
        <begin position="83"/>
        <end position="107"/>
    </location>
</feature>
<evidence type="ECO:0000256" key="10">
    <source>
        <dbReference type="SAM" id="MobiDB-lite"/>
    </source>
</evidence>
<dbReference type="HOGENOM" id="CLU_000604_17_2_1"/>
<dbReference type="EMBL" id="CDHN01000004">
    <property type="protein sequence ID" value="CEJ92404.1"/>
    <property type="molecule type" value="Genomic_DNA"/>
</dbReference>
<feature type="compositionally biased region" description="Basic and acidic residues" evidence="10">
    <location>
        <begin position="1033"/>
        <end position="1049"/>
    </location>
</feature>
<name>A0A0A1TC96_9HYPO</name>
<feature type="region of interest" description="Disordered" evidence="10">
    <location>
        <begin position="1033"/>
        <end position="1056"/>
    </location>
</feature>
<dbReference type="Pfam" id="PF00005">
    <property type="entry name" value="ABC_tran"/>
    <property type="match status" value="2"/>
</dbReference>
<dbReference type="InterPro" id="IPR039421">
    <property type="entry name" value="Type_1_exporter"/>
</dbReference>
<dbReference type="CDD" id="cd18577">
    <property type="entry name" value="ABC_6TM_Pgp_ABCB1_D1_like"/>
    <property type="match status" value="1"/>
</dbReference>
<keyword evidence="7" id="KW-0067">ATP-binding</keyword>
<feature type="compositionally biased region" description="Basic and acidic residues" evidence="10">
    <location>
        <begin position="671"/>
        <end position="689"/>
    </location>
</feature>
<dbReference type="InterPro" id="IPR003439">
    <property type="entry name" value="ABC_transporter-like_ATP-bd"/>
</dbReference>
<feature type="transmembrane region" description="Helical" evidence="11">
    <location>
        <begin position="26"/>
        <end position="50"/>
    </location>
</feature>
<dbReference type="GO" id="GO:0090374">
    <property type="term" value="P:oligopeptide export from mitochondrion"/>
    <property type="evidence" value="ECO:0007669"/>
    <property type="project" value="TreeGrafter"/>
</dbReference>
<feature type="transmembrane region" description="Helical" evidence="11">
    <location>
        <begin position="767"/>
        <end position="792"/>
    </location>
</feature>
<dbReference type="PROSITE" id="PS00211">
    <property type="entry name" value="ABC_TRANSPORTER_1"/>
    <property type="match status" value="2"/>
</dbReference>
<feature type="transmembrane region" description="Helical" evidence="11">
    <location>
        <begin position="866"/>
        <end position="889"/>
    </location>
</feature>
<keyword evidence="9 11" id="KW-0472">Membrane</keyword>
<dbReference type="FunFam" id="3.40.50.300:FF:000913">
    <property type="entry name" value="ABC multidrug transporter SitT"/>
    <property type="match status" value="1"/>
</dbReference>
<dbReference type="PANTHER" id="PTHR43394:SF11">
    <property type="entry name" value="ATP-BINDING CASSETTE TRANSPORTER"/>
    <property type="match status" value="1"/>
</dbReference>
<feature type="transmembrane region" description="Helical" evidence="11">
    <location>
        <begin position="260"/>
        <end position="283"/>
    </location>
</feature>
<comment type="similarity">
    <text evidence="2">Belongs to the ABC transporter superfamily. ABCB family. Multidrug resistance exporter (TC 3.A.1.201) subfamily.</text>
</comment>
<evidence type="ECO:0000256" key="7">
    <source>
        <dbReference type="ARBA" id="ARBA00022840"/>
    </source>
</evidence>
<dbReference type="GO" id="GO:0016887">
    <property type="term" value="F:ATP hydrolysis activity"/>
    <property type="evidence" value="ECO:0007669"/>
    <property type="project" value="InterPro"/>
</dbReference>
<dbReference type="InterPro" id="IPR003593">
    <property type="entry name" value="AAA+_ATPase"/>
</dbReference>
<dbReference type="Gene3D" id="3.40.50.300">
    <property type="entry name" value="P-loop containing nucleotide triphosphate hydrolases"/>
    <property type="match status" value="2"/>
</dbReference>
<dbReference type="PROSITE" id="PS50893">
    <property type="entry name" value="ABC_TRANSPORTER_2"/>
    <property type="match status" value="2"/>
</dbReference>
<keyword evidence="6" id="KW-0547">Nucleotide-binding</keyword>
<evidence type="ECO:0000259" key="12">
    <source>
        <dbReference type="PROSITE" id="PS50893"/>
    </source>
</evidence>
<dbReference type="Pfam" id="PF00664">
    <property type="entry name" value="ABC_membrane"/>
    <property type="match status" value="2"/>
</dbReference>
<gene>
    <name evidence="14" type="ORF">VHEMI08059</name>
</gene>
<feature type="transmembrane region" description="Helical" evidence="11">
    <location>
        <begin position="985"/>
        <end position="1008"/>
    </location>
</feature>
<feature type="region of interest" description="Disordered" evidence="10">
    <location>
        <begin position="653"/>
        <end position="700"/>
    </location>
</feature>
<evidence type="ECO:0000256" key="4">
    <source>
        <dbReference type="ARBA" id="ARBA00022692"/>
    </source>
</evidence>
<evidence type="ECO:0000256" key="1">
    <source>
        <dbReference type="ARBA" id="ARBA00004141"/>
    </source>
</evidence>
<keyword evidence="3" id="KW-0813">Transport</keyword>
<feature type="transmembrane region" description="Helical" evidence="11">
    <location>
        <begin position="837"/>
        <end position="860"/>
    </location>
</feature>
<dbReference type="InterPro" id="IPR027417">
    <property type="entry name" value="P-loop_NTPase"/>
</dbReference>
<evidence type="ECO:0008006" key="16">
    <source>
        <dbReference type="Google" id="ProtNLM"/>
    </source>
</evidence>
<dbReference type="GO" id="GO:0005743">
    <property type="term" value="C:mitochondrial inner membrane"/>
    <property type="evidence" value="ECO:0007669"/>
    <property type="project" value="TreeGrafter"/>
</dbReference>
<evidence type="ECO:0000256" key="5">
    <source>
        <dbReference type="ARBA" id="ARBA00022737"/>
    </source>
</evidence>
<accession>A0A0A1TC96</accession>
<dbReference type="PANTHER" id="PTHR43394">
    <property type="entry name" value="ATP-DEPENDENT PERMEASE MDL1, MITOCHONDRIAL"/>
    <property type="match status" value="1"/>
</dbReference>
<keyword evidence="5" id="KW-0677">Repeat</keyword>
<dbReference type="Proteomes" id="UP000039046">
    <property type="component" value="Unassembled WGS sequence"/>
</dbReference>
<feature type="domain" description="ABC transporter" evidence="12">
    <location>
        <begin position="366"/>
        <end position="645"/>
    </location>
</feature>
<keyword evidence="4 11" id="KW-0812">Transmembrane</keyword>
<evidence type="ECO:0000256" key="2">
    <source>
        <dbReference type="ARBA" id="ARBA00007577"/>
    </source>
</evidence>
<dbReference type="PROSITE" id="PS50929">
    <property type="entry name" value="ABC_TM1F"/>
    <property type="match status" value="2"/>
</dbReference>
<dbReference type="CDD" id="cd18578">
    <property type="entry name" value="ABC_6TM_Pgp_ABCB1_D2_like"/>
    <property type="match status" value="1"/>
</dbReference>
<dbReference type="OrthoDB" id="6500128at2759"/>
<feature type="domain" description="ABC transporter" evidence="12">
    <location>
        <begin position="1061"/>
        <end position="1300"/>
    </location>
</feature>
<dbReference type="InterPro" id="IPR011527">
    <property type="entry name" value="ABC1_TM_dom"/>
</dbReference>
<evidence type="ECO:0000259" key="13">
    <source>
        <dbReference type="PROSITE" id="PS50929"/>
    </source>
</evidence>
<feature type="compositionally biased region" description="Acidic residues" evidence="10">
    <location>
        <begin position="690"/>
        <end position="700"/>
    </location>
</feature>
<feature type="transmembrane region" description="Helical" evidence="11">
    <location>
        <begin position="183"/>
        <end position="204"/>
    </location>
</feature>
<dbReference type="SUPFAM" id="SSF90123">
    <property type="entry name" value="ABC transporter transmembrane region"/>
    <property type="match status" value="2"/>
</dbReference>
<evidence type="ECO:0000256" key="8">
    <source>
        <dbReference type="ARBA" id="ARBA00022989"/>
    </source>
</evidence>
<keyword evidence="15" id="KW-1185">Reference proteome</keyword>
<feature type="domain" description="ABC transmembrane type-1" evidence="13">
    <location>
        <begin position="725"/>
        <end position="1013"/>
    </location>
</feature>
<evidence type="ECO:0000313" key="15">
    <source>
        <dbReference type="Proteomes" id="UP000039046"/>
    </source>
</evidence>
<dbReference type="GO" id="GO:0015421">
    <property type="term" value="F:ABC-type oligopeptide transporter activity"/>
    <property type="evidence" value="ECO:0007669"/>
    <property type="project" value="TreeGrafter"/>
</dbReference>
<sequence length="1305" mass="140376">MVFKFADKLLGFPRLLLAANPSRSDISILVTGIAASIVAGVPFPIIGIVFGQLLDSFNAVTCANAADGAGSDTDAQGPINDKILLILYLAIAQFVAIYVHLFCWSLYGARLAQRLREAYLGALLKQEPSYFDGLPSGEVASRMSAGVQTIRSGTSEKVGICLSSVSFFVTAYIVAFIKDATLAGTLVSLVPAYFLMSFIGSHYIEKYAGAVMEQTATAASIASEALSNVAVVQAFGANTRLEAIYSTALQAAQKSGIQKALAIGIQSGFLYFIAYSANGLAFWQGSRHIADSIGGDGKSGTTVGATFTVIFILIEATLLLSQVAPFIHLFSAAVASYDNLRQTLERHALISDGSAATDKGHRECGFELKGVSFCYPSRPDVQVLEDVNISIPPLKHTAIVGQSGSGKSTITGLLTRLYTPEKGEIFFGGKNITDLGLAELRSSIALVQQEPSLLDRSILENIAHGLVNSHHDHHSKYKETLHTGQLSDLAQDLRNGQVLDEAVQKYGSDIADIVRLVQEAAKLADADNFITGLQYGYGTDVGAGGRLLSGGQRQRVALARAVVKDPAILILDEATAALDSKSERLIQGAIASIASARTVLTIAHRLSTIASADNIIVMHKGTVQEQGTHTELMTMDGAYAKLVKLQTVSPTDDESHSVVSVDTAVPSTLEPSEKEPSIHDKTETEKGHAEEEDPVDEQQEELPTSFWGVIKGYGPVLRPHLLVVFLALIASIIVGGSFSGEAVIFGHTVSSLNPCKTPDSVRASGNFFGLMFFILAIIEFFANIVSWVGFGWASEKMVYTVRVLSFRSLFQQNLQWHQSKGRTPLTLLSYITRDGDAVAGLSGSVIGTLFSITINLFAAIILTHIIAWKIALVCLAVVPLLLGAGLLELRILGKFEERQENAFAKSIDIGTEAISNIKTVAALSIQDEIIATYRRSLAAPQQEVFRVTLQASFCQALTYFFGNTVNALAYWWGSKLIIAGEYTQTQFLIVVFSLLVSALLWSQMFALAPELTNAFGAMKRILGLVEEGDDKMRGHIDMDSQDPETKMAEVSKPNSTEGTSVRFVDVHFSYPSRPDAKILHGLSLEIPAGSFCAFVGPSGAGKSTIISLIERFYTPEKGSIIVGGADITASRDISFRDEISLVPQESTLFAGTVAFNLGLGGRPGQQITQVDIEEACKTANIHDVIMELPDGYETLCGASGNQFSGGQKQRLSIARALVRKPKLLILDEPTSALDAESEKLLQDGLAKASQGITVIVIAHRLNTIRKASRIFQIENGRCVDQGSHEELMSRSVSYRTNLLHQTIAQ</sequence>
<dbReference type="Gene3D" id="1.20.1560.10">
    <property type="entry name" value="ABC transporter type 1, transmembrane domain"/>
    <property type="match status" value="1"/>
</dbReference>